<comment type="caution">
    <text evidence="1">The sequence shown here is derived from an EMBL/GenBank/DDBJ whole genome shotgun (WGS) entry which is preliminary data.</text>
</comment>
<name>A0A423UE41_9BIFI</name>
<organism evidence="1 2">
    <name type="scientific">Bifidobacterium mongoliense</name>
    <dbReference type="NCBI Taxonomy" id="518643"/>
    <lineage>
        <taxon>Bacteria</taxon>
        <taxon>Bacillati</taxon>
        <taxon>Actinomycetota</taxon>
        <taxon>Actinomycetes</taxon>
        <taxon>Bifidobacteriales</taxon>
        <taxon>Bifidobacteriaceae</taxon>
        <taxon>Bifidobacterium</taxon>
    </lineage>
</organism>
<dbReference type="Proteomes" id="UP000285266">
    <property type="component" value="Unassembled WGS sequence"/>
</dbReference>
<evidence type="ECO:0000313" key="2">
    <source>
        <dbReference type="Proteomes" id="UP000285266"/>
    </source>
</evidence>
<proteinExistence type="predicted"/>
<accession>A0A423UE41</accession>
<evidence type="ECO:0000313" key="1">
    <source>
        <dbReference type="EMBL" id="ROT86970.1"/>
    </source>
</evidence>
<dbReference type="AlphaFoldDB" id="A0A423UE41"/>
<reference evidence="1 2" key="1">
    <citation type="submission" date="2018-07" db="EMBL/GenBank/DDBJ databases">
        <title>The role of parmesan cheese in vectoring bovine microbiota.</title>
        <authorList>
            <person name="Lugli G.A."/>
            <person name="Milani C."/>
        </authorList>
    </citation>
    <scope>NUCLEOTIDE SEQUENCE [LARGE SCALE GENOMIC DNA]</scope>
    <source>
        <strain evidence="1 2">BMONG18</strain>
    </source>
</reference>
<dbReference type="EMBL" id="QRAJ01000004">
    <property type="protein sequence ID" value="ROT86970.1"/>
    <property type="molecule type" value="Genomic_DNA"/>
</dbReference>
<sequence length="88" mass="10197">MNMKFFKEIKSGYHTQTKWAEVGDQLRSNPGLWGEAMVTSNRNTAYNTTSYINNGRRYKLGPGKFEATWQRIDADKYAVYVRLVPEAK</sequence>
<protein>
    <submittedName>
        <fullName evidence="1">Uncharacterized protein</fullName>
    </submittedName>
</protein>
<gene>
    <name evidence="1" type="ORF">BMONG18_0969</name>
</gene>
<dbReference type="RefSeq" id="WP_123644885.1">
    <property type="nucleotide sequence ID" value="NZ_QRAJ01000004.1"/>
</dbReference>